<dbReference type="Proteomes" id="UP000887013">
    <property type="component" value="Unassembled WGS sequence"/>
</dbReference>
<protein>
    <submittedName>
        <fullName evidence="1">Uncharacterized protein</fullName>
    </submittedName>
</protein>
<proteinExistence type="predicted"/>
<dbReference type="EMBL" id="BMAW01018787">
    <property type="protein sequence ID" value="GFT60128.1"/>
    <property type="molecule type" value="Genomic_DNA"/>
</dbReference>
<accession>A0A8X6PC53</accession>
<comment type="caution">
    <text evidence="1">The sequence shown here is derived from an EMBL/GenBank/DDBJ whole genome shotgun (WGS) entry which is preliminary data.</text>
</comment>
<evidence type="ECO:0000313" key="2">
    <source>
        <dbReference type="Proteomes" id="UP000887013"/>
    </source>
</evidence>
<gene>
    <name evidence="1" type="ORF">NPIL_471291</name>
</gene>
<organism evidence="1 2">
    <name type="scientific">Nephila pilipes</name>
    <name type="common">Giant wood spider</name>
    <name type="synonym">Nephila maculata</name>
    <dbReference type="NCBI Taxonomy" id="299642"/>
    <lineage>
        <taxon>Eukaryota</taxon>
        <taxon>Metazoa</taxon>
        <taxon>Ecdysozoa</taxon>
        <taxon>Arthropoda</taxon>
        <taxon>Chelicerata</taxon>
        <taxon>Arachnida</taxon>
        <taxon>Araneae</taxon>
        <taxon>Araneomorphae</taxon>
        <taxon>Entelegynae</taxon>
        <taxon>Araneoidea</taxon>
        <taxon>Nephilidae</taxon>
        <taxon>Nephila</taxon>
    </lineage>
</organism>
<reference evidence="1" key="1">
    <citation type="submission" date="2020-08" db="EMBL/GenBank/DDBJ databases">
        <title>Multicomponent nature underlies the extraordinary mechanical properties of spider dragline silk.</title>
        <authorList>
            <person name="Kono N."/>
            <person name="Nakamura H."/>
            <person name="Mori M."/>
            <person name="Yoshida Y."/>
            <person name="Ohtoshi R."/>
            <person name="Malay A.D."/>
            <person name="Moran D.A.P."/>
            <person name="Tomita M."/>
            <person name="Numata K."/>
            <person name="Arakawa K."/>
        </authorList>
    </citation>
    <scope>NUCLEOTIDE SEQUENCE</scope>
</reference>
<feature type="non-terminal residue" evidence="1">
    <location>
        <position position="1"/>
    </location>
</feature>
<dbReference type="AlphaFoldDB" id="A0A8X6PC53"/>
<name>A0A8X6PC53_NEPPI</name>
<sequence length="76" mass="8719">SPEDIDLKDSHEIVEEIEDQLERMSSILNIGVRYANEMAHHSLLYKDSVEAVERSPNMNIRSGDIIERKYPSPPPL</sequence>
<keyword evidence="2" id="KW-1185">Reference proteome</keyword>
<evidence type="ECO:0000313" key="1">
    <source>
        <dbReference type="EMBL" id="GFT60128.1"/>
    </source>
</evidence>